<dbReference type="Proteomes" id="UP001274830">
    <property type="component" value="Unassembled WGS sequence"/>
</dbReference>
<keyword evidence="1" id="KW-0808">Transferase</keyword>
<evidence type="ECO:0000313" key="3">
    <source>
        <dbReference type="EMBL" id="KAK3674529.1"/>
    </source>
</evidence>
<protein>
    <recommendedName>
        <fullName evidence="2">Methyltransferase domain-containing protein</fullName>
    </recommendedName>
</protein>
<feature type="domain" description="Methyltransferase" evidence="2">
    <location>
        <begin position="75"/>
        <end position="175"/>
    </location>
</feature>
<dbReference type="Gene3D" id="3.40.50.150">
    <property type="entry name" value="Vaccinia Virus protein VP39"/>
    <property type="match status" value="1"/>
</dbReference>
<dbReference type="InterPro" id="IPR029063">
    <property type="entry name" value="SAM-dependent_MTases_sf"/>
</dbReference>
<comment type="caution">
    <text evidence="3">The sequence shown here is derived from an EMBL/GenBank/DDBJ whole genome shotgun (WGS) entry which is preliminary data.</text>
</comment>
<gene>
    <name evidence="3" type="ORF">LTR78_005615</name>
</gene>
<dbReference type="Pfam" id="PF13649">
    <property type="entry name" value="Methyltransf_25"/>
    <property type="match status" value="1"/>
</dbReference>
<evidence type="ECO:0000256" key="1">
    <source>
        <dbReference type="ARBA" id="ARBA00022679"/>
    </source>
</evidence>
<reference evidence="3" key="1">
    <citation type="submission" date="2023-07" db="EMBL/GenBank/DDBJ databases">
        <title>Black Yeasts Isolated from many extreme environments.</title>
        <authorList>
            <person name="Coleine C."/>
            <person name="Stajich J.E."/>
            <person name="Selbmann L."/>
        </authorList>
    </citation>
    <scope>NUCLEOTIDE SEQUENCE</scope>
    <source>
        <strain evidence="3">CCFEE 5485</strain>
    </source>
</reference>
<dbReference type="InterPro" id="IPR041698">
    <property type="entry name" value="Methyltransf_25"/>
</dbReference>
<accession>A0AAE0WMS9</accession>
<dbReference type="AlphaFoldDB" id="A0AAE0WMS9"/>
<dbReference type="SUPFAM" id="SSF53335">
    <property type="entry name" value="S-adenosyl-L-methionine-dependent methyltransferases"/>
    <property type="match status" value="1"/>
</dbReference>
<evidence type="ECO:0000259" key="2">
    <source>
        <dbReference type="Pfam" id="PF13649"/>
    </source>
</evidence>
<dbReference type="EMBL" id="JAUTXT010000019">
    <property type="protein sequence ID" value="KAK3674529.1"/>
    <property type="molecule type" value="Genomic_DNA"/>
</dbReference>
<organism evidence="3 4">
    <name type="scientific">Recurvomyces mirabilis</name>
    <dbReference type="NCBI Taxonomy" id="574656"/>
    <lineage>
        <taxon>Eukaryota</taxon>
        <taxon>Fungi</taxon>
        <taxon>Dikarya</taxon>
        <taxon>Ascomycota</taxon>
        <taxon>Pezizomycotina</taxon>
        <taxon>Dothideomycetes</taxon>
        <taxon>Dothideomycetidae</taxon>
        <taxon>Mycosphaerellales</taxon>
        <taxon>Teratosphaeriaceae</taxon>
        <taxon>Recurvomyces</taxon>
    </lineage>
</organism>
<evidence type="ECO:0000313" key="4">
    <source>
        <dbReference type="Proteomes" id="UP001274830"/>
    </source>
</evidence>
<proteinExistence type="predicted"/>
<sequence>MSARSKPDDYVDGHNDFKEATTSNRQAWDTIADWWERKQSETGEDGNDMFTQCLLPQVRELTGQTGGKTVAGKTVLDLGAGSGILCRMFANLGATLVTGLDYSEPMLDIARARALKDGHNIVYEFIDLMDFDMMKRWADAHPDKFDIIVISTTLKSLPDLGPIAKALRHFLKDDGCVVNVDLHPAFSKPAGHRGIEIFEDPSTGKQQMQFYIKVTKYLDISPSQSEAVRGQPVPLTVYHRPFWSLLTPFFENGMVLDAMREPAFETQGGDKEHPQSYHNFPQTPMLLAFRLKHAARPTQSNASS</sequence>
<keyword evidence="4" id="KW-1185">Reference proteome</keyword>
<dbReference type="CDD" id="cd02440">
    <property type="entry name" value="AdoMet_MTases"/>
    <property type="match status" value="1"/>
</dbReference>
<dbReference type="GO" id="GO:0016740">
    <property type="term" value="F:transferase activity"/>
    <property type="evidence" value="ECO:0007669"/>
    <property type="project" value="UniProtKB-KW"/>
</dbReference>
<name>A0AAE0WMS9_9PEZI</name>
<dbReference type="PANTHER" id="PTHR43861">
    <property type="entry name" value="TRANS-ACONITATE 2-METHYLTRANSFERASE-RELATED"/>
    <property type="match status" value="1"/>
</dbReference>